<comment type="subcellular location">
    <subcellularLocation>
        <location evidence="1">Periplasm</location>
    </subcellularLocation>
</comment>
<dbReference type="EMBL" id="FOWR01000031">
    <property type="protein sequence ID" value="SFP94526.1"/>
    <property type="molecule type" value="Genomic_DNA"/>
</dbReference>
<dbReference type="PANTHER" id="PTHR30600">
    <property type="entry name" value="CYTOCHROME C PEROXIDASE-RELATED"/>
    <property type="match status" value="1"/>
</dbReference>
<keyword evidence="5" id="KW-0574">Periplasm</keyword>
<dbReference type="GO" id="GO:0020037">
    <property type="term" value="F:heme binding"/>
    <property type="evidence" value="ECO:0007669"/>
    <property type="project" value="InterPro"/>
</dbReference>
<dbReference type="GO" id="GO:0042597">
    <property type="term" value="C:periplasmic space"/>
    <property type="evidence" value="ECO:0007669"/>
    <property type="project" value="UniProtKB-SubCell"/>
</dbReference>
<feature type="binding site" description="covalent" evidence="8">
    <location>
        <position position="232"/>
    </location>
    <ligand>
        <name>heme c</name>
        <dbReference type="ChEBI" id="CHEBI:61717"/>
        <label>2</label>
    </ligand>
</feature>
<keyword evidence="4" id="KW-0732">Signal</keyword>
<feature type="domain" description="Cytochrome c" evidence="10">
    <location>
        <begin position="218"/>
        <end position="337"/>
    </location>
</feature>
<feature type="domain" description="Cytochrome c" evidence="10">
    <location>
        <begin position="68"/>
        <end position="168"/>
    </location>
</feature>
<dbReference type="InterPro" id="IPR051395">
    <property type="entry name" value="Cytochrome_c_Peroxidase/MauG"/>
</dbReference>
<feature type="binding site" description="axial binding residue" evidence="9">
    <location>
        <position position="312"/>
    </location>
    <ligand>
        <name>heme c</name>
        <dbReference type="ChEBI" id="CHEBI:61717"/>
        <label>2</label>
    </ligand>
    <ligandPart>
        <name>Fe</name>
        <dbReference type="ChEBI" id="CHEBI:18248"/>
    </ligandPart>
</feature>
<dbReference type="InterPro" id="IPR004852">
    <property type="entry name" value="Di-haem_cyt_c_peroxidsae"/>
</dbReference>
<organism evidence="11 12">
    <name type="scientific">Enterovibrio norvegicus DSM 15893</name>
    <dbReference type="NCBI Taxonomy" id="1121869"/>
    <lineage>
        <taxon>Bacteria</taxon>
        <taxon>Pseudomonadati</taxon>
        <taxon>Pseudomonadota</taxon>
        <taxon>Gammaproteobacteria</taxon>
        <taxon>Vibrionales</taxon>
        <taxon>Vibrionaceae</taxon>
        <taxon>Enterovibrio</taxon>
    </lineage>
</organism>
<reference evidence="11 12" key="1">
    <citation type="submission" date="2016-10" db="EMBL/GenBank/DDBJ databases">
        <authorList>
            <person name="de Groot N.N."/>
        </authorList>
    </citation>
    <scope>NUCLEOTIDE SEQUENCE [LARGE SCALE GENOMIC DNA]</scope>
    <source>
        <strain evidence="11 12">DSM 15893</strain>
    </source>
</reference>
<feature type="binding site" description="covalent" evidence="8">
    <location>
        <position position="93"/>
    </location>
    <ligand>
        <name>heme c</name>
        <dbReference type="ChEBI" id="CHEBI:61717"/>
        <label>1</label>
    </ligand>
</feature>
<evidence type="ECO:0000256" key="5">
    <source>
        <dbReference type="ARBA" id="ARBA00022764"/>
    </source>
</evidence>
<dbReference type="SUPFAM" id="SSF46626">
    <property type="entry name" value="Cytochrome c"/>
    <property type="match status" value="2"/>
</dbReference>
<evidence type="ECO:0000313" key="12">
    <source>
        <dbReference type="Proteomes" id="UP000182692"/>
    </source>
</evidence>
<evidence type="ECO:0000256" key="9">
    <source>
        <dbReference type="PIRSR" id="PIRSR000294-2"/>
    </source>
</evidence>
<name>A0A1I5UIS8_9GAMM</name>
<evidence type="ECO:0000259" key="10">
    <source>
        <dbReference type="PROSITE" id="PS51007"/>
    </source>
</evidence>
<protein>
    <submittedName>
        <fullName evidence="11">Cytochrome c peroxidase</fullName>
    </submittedName>
</protein>
<dbReference type="OrthoDB" id="9805202at2"/>
<keyword evidence="11" id="KW-0575">Peroxidase</keyword>
<keyword evidence="2 8" id="KW-0349">Heme</keyword>
<sequence length="350" mass="38708">MVYRRVLLIGLLSLIIAIGVGILFAPVSSLIDRQEHDSHSHGTNADINSLYQNALVFPIPSHFDYDLPLIRVGWTLFRDEGLSSNNSVSCNSCHNLQTNGAEITPVSVGVGGAGSRNSLTVFNAALNYRFFWDGRTNSLKKQMDGPVHAPLEMASSWAAIVDYVASKPEYRTLFDEANILPISADSIQHALVAFQESLLTPNSPFDRYLNGEQYAIDSSAKQGWIAFQKLGCINCHQGQNIGGSLMQRFGYYDNATSDGKKANEKDMGRYLITQQNADKYLFRVASLRNVADTPPYFHDGRTSNLEEAIEIMAKVQLGHAIEPTVINDLSAFLHSLSAPRPQVLEILERE</sequence>
<evidence type="ECO:0000256" key="4">
    <source>
        <dbReference type="ARBA" id="ARBA00022729"/>
    </source>
</evidence>
<gene>
    <name evidence="11" type="ORF">SAMN03084138_03607</name>
</gene>
<dbReference type="STRING" id="1121869.SAMN03084138_03607"/>
<feature type="binding site" description="axial binding residue" evidence="9">
    <location>
        <position position="236"/>
    </location>
    <ligand>
        <name>heme c</name>
        <dbReference type="ChEBI" id="CHEBI:61717"/>
        <label>2</label>
    </ligand>
    <ligandPart>
        <name>Fe</name>
        <dbReference type="ChEBI" id="CHEBI:18248"/>
    </ligandPart>
</feature>
<evidence type="ECO:0000256" key="3">
    <source>
        <dbReference type="ARBA" id="ARBA00022723"/>
    </source>
</evidence>
<dbReference type="PANTHER" id="PTHR30600:SF7">
    <property type="entry name" value="CYTOCHROME C PEROXIDASE-RELATED"/>
    <property type="match status" value="1"/>
</dbReference>
<keyword evidence="7 9" id="KW-0408">Iron</keyword>
<dbReference type="InterPro" id="IPR009056">
    <property type="entry name" value="Cyt_c-like_dom"/>
</dbReference>
<dbReference type="InterPro" id="IPR026259">
    <property type="entry name" value="MauG/Cytc_peroxidase"/>
</dbReference>
<proteinExistence type="predicted"/>
<dbReference type="AlphaFoldDB" id="A0A1I5UIS8"/>
<accession>A0A1I5UIS8</accession>
<evidence type="ECO:0000256" key="6">
    <source>
        <dbReference type="ARBA" id="ARBA00023002"/>
    </source>
</evidence>
<evidence type="ECO:0000313" key="11">
    <source>
        <dbReference type="EMBL" id="SFP94526.1"/>
    </source>
</evidence>
<comment type="PTM">
    <text evidence="8">Binds 2 heme groups per subunit.</text>
</comment>
<dbReference type="Proteomes" id="UP000182692">
    <property type="component" value="Unassembled WGS sequence"/>
</dbReference>
<evidence type="ECO:0000256" key="7">
    <source>
        <dbReference type="ARBA" id="ARBA00023004"/>
    </source>
</evidence>
<dbReference type="GO" id="GO:0046872">
    <property type="term" value="F:metal ion binding"/>
    <property type="evidence" value="ECO:0007669"/>
    <property type="project" value="UniProtKB-KW"/>
</dbReference>
<dbReference type="InterPro" id="IPR036909">
    <property type="entry name" value="Cyt_c-like_dom_sf"/>
</dbReference>
<feature type="binding site" description="axial binding residue" evidence="9">
    <location>
        <position position="94"/>
    </location>
    <ligand>
        <name>heme c</name>
        <dbReference type="ChEBI" id="CHEBI:61717"/>
        <label>1</label>
    </ligand>
    <ligandPart>
        <name>Fe</name>
        <dbReference type="ChEBI" id="CHEBI:18248"/>
    </ligandPart>
</feature>
<comment type="cofactor">
    <cofactor evidence="8">
        <name>heme</name>
        <dbReference type="ChEBI" id="CHEBI:30413"/>
    </cofactor>
    <text evidence="8">Binds 2 heme groups.</text>
</comment>
<dbReference type="GO" id="GO:0004130">
    <property type="term" value="F:cytochrome-c peroxidase activity"/>
    <property type="evidence" value="ECO:0007669"/>
    <property type="project" value="TreeGrafter"/>
</dbReference>
<evidence type="ECO:0000256" key="8">
    <source>
        <dbReference type="PIRSR" id="PIRSR000294-1"/>
    </source>
</evidence>
<feature type="binding site" description="covalent" evidence="8">
    <location>
        <position position="235"/>
    </location>
    <ligand>
        <name>heme c</name>
        <dbReference type="ChEBI" id="CHEBI:61717"/>
        <label>2</label>
    </ligand>
</feature>
<dbReference type="Gene3D" id="1.10.760.10">
    <property type="entry name" value="Cytochrome c-like domain"/>
    <property type="match status" value="2"/>
</dbReference>
<keyword evidence="6" id="KW-0560">Oxidoreductase</keyword>
<feature type="binding site" description="covalent" evidence="8">
    <location>
        <position position="90"/>
    </location>
    <ligand>
        <name>heme c</name>
        <dbReference type="ChEBI" id="CHEBI:61717"/>
        <label>1</label>
    </ligand>
</feature>
<dbReference type="RefSeq" id="WP_017017524.1">
    <property type="nucleotide sequence ID" value="NZ_FOWR01000031.1"/>
</dbReference>
<evidence type="ECO:0000256" key="2">
    <source>
        <dbReference type="ARBA" id="ARBA00022617"/>
    </source>
</evidence>
<dbReference type="PIRSF" id="PIRSF000294">
    <property type="entry name" value="Cytochrome-c_peroxidase"/>
    <property type="match status" value="1"/>
</dbReference>
<dbReference type="GeneID" id="35874124"/>
<dbReference type="PROSITE" id="PS51007">
    <property type="entry name" value="CYTC"/>
    <property type="match status" value="2"/>
</dbReference>
<dbReference type="GO" id="GO:0009055">
    <property type="term" value="F:electron transfer activity"/>
    <property type="evidence" value="ECO:0007669"/>
    <property type="project" value="InterPro"/>
</dbReference>
<dbReference type="Pfam" id="PF03150">
    <property type="entry name" value="CCP_MauG"/>
    <property type="match status" value="1"/>
</dbReference>
<keyword evidence="3 9" id="KW-0479">Metal-binding</keyword>
<evidence type="ECO:0000256" key="1">
    <source>
        <dbReference type="ARBA" id="ARBA00004418"/>
    </source>
</evidence>